<dbReference type="EMBL" id="SHBP01000005">
    <property type="protein sequence ID" value="RZO20217.1"/>
    <property type="molecule type" value="Genomic_DNA"/>
</dbReference>
<dbReference type="FunFam" id="3.30.300.30:FF:000020">
    <property type="entry name" value="Long-chain fatty acid transporter"/>
    <property type="match status" value="1"/>
</dbReference>
<dbReference type="InterPro" id="IPR042099">
    <property type="entry name" value="ANL_N_sf"/>
</dbReference>
<evidence type="ECO:0000256" key="1">
    <source>
        <dbReference type="ARBA" id="ARBA00006432"/>
    </source>
</evidence>
<reference evidence="6 7" key="1">
    <citation type="submission" date="2019-02" db="EMBL/GenBank/DDBJ databases">
        <title>Prokaryotic population dynamics and viral predation in marine succession experiment using metagenomics: the confinement effect.</title>
        <authorList>
            <person name="Haro-Moreno J.M."/>
            <person name="Rodriguez-Valera F."/>
            <person name="Lopez-Perez M."/>
        </authorList>
    </citation>
    <scope>NUCLEOTIDE SEQUENCE [LARGE SCALE GENOMIC DNA]</scope>
    <source>
        <strain evidence="6">MED-G170</strain>
    </source>
</reference>
<dbReference type="Gene3D" id="3.30.300.30">
    <property type="match status" value="1"/>
</dbReference>
<dbReference type="Proteomes" id="UP000315889">
    <property type="component" value="Unassembled WGS sequence"/>
</dbReference>
<protein>
    <submittedName>
        <fullName evidence="6">Long-chain-acyl-CoA synthetase</fullName>
    </submittedName>
</protein>
<keyword evidence="4" id="KW-0067">ATP-binding</keyword>
<dbReference type="Gene3D" id="3.40.50.12780">
    <property type="entry name" value="N-terminal domain of ligase-like"/>
    <property type="match status" value="1"/>
</dbReference>
<proteinExistence type="inferred from homology"/>
<comment type="caution">
    <text evidence="6">The sequence shown here is derived from an EMBL/GenBank/DDBJ whole genome shotgun (WGS) entry which is preliminary data.</text>
</comment>
<dbReference type="NCBIfam" id="NF006134">
    <property type="entry name" value="PRK08279.1"/>
    <property type="match status" value="1"/>
</dbReference>
<dbReference type="InterPro" id="IPR020845">
    <property type="entry name" value="AMP-binding_CS"/>
</dbReference>
<keyword evidence="2" id="KW-0436">Ligase</keyword>
<name>A0A520MG91_9GAMM</name>
<dbReference type="GO" id="GO:0005886">
    <property type="term" value="C:plasma membrane"/>
    <property type="evidence" value="ECO:0007669"/>
    <property type="project" value="TreeGrafter"/>
</dbReference>
<dbReference type="GO" id="GO:0044539">
    <property type="term" value="P:long-chain fatty acid import into cell"/>
    <property type="evidence" value="ECO:0007669"/>
    <property type="project" value="TreeGrafter"/>
</dbReference>
<feature type="domain" description="AMP-dependent synthetase/ligase" evidence="5">
    <location>
        <begin position="41"/>
        <end position="404"/>
    </location>
</feature>
<evidence type="ECO:0000256" key="3">
    <source>
        <dbReference type="ARBA" id="ARBA00022741"/>
    </source>
</evidence>
<keyword evidence="3" id="KW-0547">Nucleotide-binding</keyword>
<dbReference type="GO" id="GO:0004467">
    <property type="term" value="F:long-chain fatty acid-CoA ligase activity"/>
    <property type="evidence" value="ECO:0007669"/>
    <property type="project" value="TreeGrafter"/>
</dbReference>
<dbReference type="PANTHER" id="PTHR43107">
    <property type="entry name" value="LONG-CHAIN FATTY ACID TRANSPORT PROTEIN"/>
    <property type="match status" value="1"/>
</dbReference>
<evidence type="ECO:0000256" key="4">
    <source>
        <dbReference type="ARBA" id="ARBA00022840"/>
    </source>
</evidence>
<dbReference type="InterPro" id="IPR000873">
    <property type="entry name" value="AMP-dep_synth/lig_dom"/>
</dbReference>
<evidence type="ECO:0000256" key="2">
    <source>
        <dbReference type="ARBA" id="ARBA00022598"/>
    </source>
</evidence>
<dbReference type="GO" id="GO:0005324">
    <property type="term" value="F:long-chain fatty acid transmembrane transporter activity"/>
    <property type="evidence" value="ECO:0007669"/>
    <property type="project" value="TreeGrafter"/>
</dbReference>
<organism evidence="6 7">
    <name type="scientific">SAR92 clade bacterium</name>
    <dbReference type="NCBI Taxonomy" id="2315479"/>
    <lineage>
        <taxon>Bacteria</taxon>
        <taxon>Pseudomonadati</taxon>
        <taxon>Pseudomonadota</taxon>
        <taxon>Gammaproteobacteria</taxon>
        <taxon>Cellvibrionales</taxon>
        <taxon>Porticoccaceae</taxon>
        <taxon>SAR92 clade</taxon>
    </lineage>
</organism>
<dbReference type="Pfam" id="PF00501">
    <property type="entry name" value="AMP-binding"/>
    <property type="match status" value="1"/>
</dbReference>
<evidence type="ECO:0000259" key="5">
    <source>
        <dbReference type="Pfam" id="PF00501"/>
    </source>
</evidence>
<accession>A0A520MG91</accession>
<evidence type="ECO:0000313" key="6">
    <source>
        <dbReference type="EMBL" id="RZO20217.1"/>
    </source>
</evidence>
<comment type="similarity">
    <text evidence="1">Belongs to the ATP-dependent AMP-binding enzyme family.</text>
</comment>
<gene>
    <name evidence="6" type="ORF">EVB03_04680</name>
</gene>
<dbReference type="GO" id="GO:0005524">
    <property type="term" value="F:ATP binding"/>
    <property type="evidence" value="ECO:0007669"/>
    <property type="project" value="UniProtKB-KW"/>
</dbReference>
<dbReference type="AlphaFoldDB" id="A0A520MG91"/>
<dbReference type="PANTHER" id="PTHR43107:SF15">
    <property type="entry name" value="FATTY ACID TRANSPORT PROTEIN 3, ISOFORM A"/>
    <property type="match status" value="1"/>
</dbReference>
<dbReference type="PROSITE" id="PS00455">
    <property type="entry name" value="AMP_BINDING"/>
    <property type="match status" value="1"/>
</dbReference>
<evidence type="ECO:0000313" key="7">
    <source>
        <dbReference type="Proteomes" id="UP000315889"/>
    </source>
</evidence>
<sequence length="604" mass="66692">MGVFSNTKETLRVISDVARALPVVLTKLPESDDPASIAMVLEDTVARQPDRNMIVFEGKEVTWGEFNQLANSLAHALIDRGVKRGDCVAVIMENRIEMLAGIMALQKIGAIAGMVNPGLVSAQLAHCINITKSVKCLAGEEIFANVLDVRPDLDMDDTDILWVADLREGSAPEPMDDIMAQLEQYPTTNLEDTKTILAGDTGFYIFTSGTTGMPKAAKVGQRRLLAAGMSFSRAGVRAKPNDRMYLCLPLFHGTGFICGVNSAIFSGASMFLRRKFSASAFWPEIQKYHCTIFFYVGELCRYLVTQPPCPEEQNNPLDRVFGNGLRPDVWDEFKQRFGIDRVCEFYGSSEGNVSFINAFNKNKTIGYCPGTILLVEYDIEQDEIVLDENGKYIPVEPGKPGLLLAEIDDRYRFDGYTDTAASEAKTLRNVLKDGDAWFNTGDLITEVDVGFSMGKPHYQFVDRIGDTFRWRSENVSTNEVGEILNANSQVEIANVYGVDVPATEGKAGMASIALIPGQVFDPSEFSNYVAENLPGFAQPVFVRIQADITTTGTFKLVKGDLRKQSFHIDQMGNDSIYVMMPRTNSYQILDQALYGSIMDGSAGY</sequence>
<dbReference type="SUPFAM" id="SSF56801">
    <property type="entry name" value="Acetyl-CoA synthetase-like"/>
    <property type="match status" value="1"/>
</dbReference>
<dbReference type="InterPro" id="IPR045851">
    <property type="entry name" value="AMP-bd_C_sf"/>
</dbReference>